<protein>
    <submittedName>
        <fullName evidence="1">Type II toxin-antitoxin system RelE/ParE family toxin</fullName>
    </submittedName>
</protein>
<dbReference type="EMBL" id="CP046401">
    <property type="protein sequence ID" value="QGY43125.1"/>
    <property type="molecule type" value="Genomic_DNA"/>
</dbReference>
<sequence>MKQKFNVLLLGEVWDLLDMLDEKSRDKVLYNIDKAKYVNDPELFKKLDDLIWEFRTKYKKTYYRLFAFWDKTDRTDTLVVATHGIVKKTDKIPKAEIENAKKIMKQYFEQKSER</sequence>
<dbReference type="InterPro" id="IPR009241">
    <property type="entry name" value="HigB-like"/>
</dbReference>
<evidence type="ECO:0000313" key="1">
    <source>
        <dbReference type="EMBL" id="QGY43125.1"/>
    </source>
</evidence>
<keyword evidence="2" id="KW-1185">Reference proteome</keyword>
<reference evidence="1 2" key="1">
    <citation type="submission" date="2019-11" db="EMBL/GenBank/DDBJ databases">
        <authorList>
            <person name="Zheng R.K."/>
            <person name="Sun C.M."/>
        </authorList>
    </citation>
    <scope>NUCLEOTIDE SEQUENCE [LARGE SCALE GENOMIC DNA]</scope>
    <source>
        <strain evidence="1 2">WC007</strain>
    </source>
</reference>
<dbReference type="RefSeq" id="WP_158863944.1">
    <property type="nucleotide sequence ID" value="NZ_CP046401.1"/>
</dbReference>
<name>A0A6I6JJT5_9BACT</name>
<dbReference type="Pfam" id="PF05973">
    <property type="entry name" value="Gp49"/>
    <property type="match status" value="1"/>
</dbReference>
<dbReference type="KEGG" id="mcos:GM418_05470"/>
<evidence type="ECO:0000313" key="2">
    <source>
        <dbReference type="Proteomes" id="UP000428260"/>
    </source>
</evidence>
<accession>A0A6I6JJT5</accession>
<gene>
    <name evidence="1" type="ORF">GM418_05470</name>
</gene>
<proteinExistence type="predicted"/>
<organism evidence="1 2">
    <name type="scientific">Maribellus comscasis</name>
    <dbReference type="NCBI Taxonomy" id="2681766"/>
    <lineage>
        <taxon>Bacteria</taxon>
        <taxon>Pseudomonadati</taxon>
        <taxon>Bacteroidota</taxon>
        <taxon>Bacteroidia</taxon>
        <taxon>Marinilabiliales</taxon>
        <taxon>Prolixibacteraceae</taxon>
        <taxon>Maribellus</taxon>
    </lineage>
</organism>
<dbReference type="Proteomes" id="UP000428260">
    <property type="component" value="Chromosome"/>
</dbReference>
<dbReference type="AlphaFoldDB" id="A0A6I6JJT5"/>